<reference evidence="2 3" key="1">
    <citation type="submission" date="2016-11" db="EMBL/GenBank/DDBJ databases">
        <authorList>
            <person name="Jaros S."/>
            <person name="Januszkiewicz K."/>
            <person name="Wedrychowicz H."/>
        </authorList>
    </citation>
    <scope>NUCLEOTIDE SEQUENCE [LARGE SCALE GENOMIC DNA]</scope>
    <source>
        <strain evidence="2 3">DSM 12906</strain>
    </source>
</reference>
<protein>
    <submittedName>
        <fullName evidence="2">Maltose alpha-D-glucosyltransferase/ alpha-amylase</fullName>
    </submittedName>
</protein>
<keyword evidence="2" id="KW-0808">Transferase</keyword>
<evidence type="ECO:0000313" key="3">
    <source>
        <dbReference type="Proteomes" id="UP000184512"/>
    </source>
</evidence>
<dbReference type="GO" id="GO:0005975">
    <property type="term" value="P:carbohydrate metabolic process"/>
    <property type="evidence" value="ECO:0007669"/>
    <property type="project" value="InterPro"/>
</dbReference>
<dbReference type="Gene3D" id="3.20.20.80">
    <property type="entry name" value="Glycosidases"/>
    <property type="match status" value="2"/>
</dbReference>
<sequence length="782" mass="84966">MRARNRLGFHPHRKDSALTDPIEEHEPHTDTIPIPAPGVAEAHPAVADAVDQEINFDEAFYPARPRALRPRARRHLSFTGTLATPFEPVGTNGAYVEWLVNHSMLGDAKTLARQLSGQPEMWGRAYASPHPRGAIDTASVWFTAYPLSQITGEGESFLRALGADDLWDAFARVGIRAIHTGPVKLAGGVSGWTRTPSIDGHFDRISMTIDPMFGSEDDYRAMQATASSRGGTIIDDLIPAHTGKGSDFRLAEMNYRDYPGIYHMVDIPRHAWHLLPDVPDGRDSVNLSAEDERRLKDAGYIIGELQRVIFYEPGVKETNWSATAEVLDTGGEPHRWVYLHYFKDGQPSINWLDPTFAGMRLVMGDALHALTDLGAGGLRLDANGFLGVERASEDDEGGVAWSEGHPLSVAANQLIGSMVRKVGGFTFQELNLSMDAIRATSVTGPDLSYDFVTRPAYQHALATGDTGFLRLALREGLKIGVNQGALVHALQNHDELTYELVHFATTHRADIYRLGDVEYTGADLADKIRDDLRRRITGPAAPYNAVFTQNGIASTTASVITASLGISDLSTIDDDDVARIRDAHLLLAGYNALQPGVFALSGWDLIGALPVDRDEVADLISTGDTRWIERGAFDLMGHNPDANRSASGLPKARSLYGTLPQQLGDPGSFASRLASMLHLRAAHGIATGTLLEVPEPDDPAMLIMVNRLAVGALQLCVFNFAEREASTVVCSRELRFGDEVFDLGTSQRVAVAEPLGSHVAEGQAGFRVTLGPFGLQALIVRD</sequence>
<dbReference type="InterPro" id="IPR012665">
    <property type="entry name" value="Trehalose_synth"/>
</dbReference>
<dbReference type="GO" id="GO:0016740">
    <property type="term" value="F:transferase activity"/>
    <property type="evidence" value="ECO:0007669"/>
    <property type="project" value="UniProtKB-KW"/>
</dbReference>
<name>A0A1M6EJB4_9ACTN</name>
<gene>
    <name evidence="2" type="ORF">SAMN02745244_01206</name>
</gene>
<evidence type="ECO:0000256" key="1">
    <source>
        <dbReference type="SAM" id="MobiDB-lite"/>
    </source>
</evidence>
<dbReference type="InterPro" id="IPR017853">
    <property type="entry name" value="GH"/>
</dbReference>
<dbReference type="PANTHER" id="PTHR10357">
    <property type="entry name" value="ALPHA-AMYLASE FAMILY MEMBER"/>
    <property type="match status" value="1"/>
</dbReference>
<organism evidence="2 3">
    <name type="scientific">Tessaracoccus bendigoensis DSM 12906</name>
    <dbReference type="NCBI Taxonomy" id="1123357"/>
    <lineage>
        <taxon>Bacteria</taxon>
        <taxon>Bacillati</taxon>
        <taxon>Actinomycetota</taxon>
        <taxon>Actinomycetes</taxon>
        <taxon>Propionibacteriales</taxon>
        <taxon>Propionibacteriaceae</taxon>
        <taxon>Tessaracoccus</taxon>
    </lineage>
</organism>
<feature type="region of interest" description="Disordered" evidence="1">
    <location>
        <begin position="1"/>
        <end position="35"/>
    </location>
</feature>
<proteinExistence type="predicted"/>
<dbReference type="STRING" id="1123357.SAMN02745244_01206"/>
<keyword evidence="3" id="KW-1185">Reference proteome</keyword>
<dbReference type="Proteomes" id="UP000184512">
    <property type="component" value="Unassembled WGS sequence"/>
</dbReference>
<accession>A0A1M6EJB4</accession>
<dbReference type="EMBL" id="FQZG01000017">
    <property type="protein sequence ID" value="SHI85521.1"/>
    <property type="molecule type" value="Genomic_DNA"/>
</dbReference>
<evidence type="ECO:0000313" key="2">
    <source>
        <dbReference type="EMBL" id="SHI85521.1"/>
    </source>
</evidence>
<dbReference type="AlphaFoldDB" id="A0A1M6EJB4"/>
<feature type="compositionally biased region" description="Basic residues" evidence="1">
    <location>
        <begin position="1"/>
        <end position="13"/>
    </location>
</feature>
<dbReference type="SUPFAM" id="SSF51445">
    <property type="entry name" value="(Trans)glycosidases"/>
    <property type="match status" value="1"/>
</dbReference>
<feature type="compositionally biased region" description="Basic and acidic residues" evidence="1">
    <location>
        <begin position="14"/>
        <end position="29"/>
    </location>
</feature>
<dbReference type="NCBIfam" id="TIGR02455">
    <property type="entry name" value="TreS_stutzeri"/>
    <property type="match status" value="1"/>
</dbReference>